<protein>
    <submittedName>
        <fullName evidence="1">Uncharacterized protein</fullName>
    </submittedName>
</protein>
<evidence type="ECO:0000313" key="2">
    <source>
        <dbReference type="Proteomes" id="UP000516230"/>
    </source>
</evidence>
<dbReference type="AlphaFoldDB" id="A0A7H0I2Y7"/>
<proteinExistence type="predicted"/>
<keyword evidence="2" id="KW-1185">Reference proteome</keyword>
<organism evidence="1 2">
    <name type="scientific">Streptomyces genisteinicus</name>
    <dbReference type="NCBI Taxonomy" id="2768068"/>
    <lineage>
        <taxon>Bacteria</taxon>
        <taxon>Bacillati</taxon>
        <taxon>Actinomycetota</taxon>
        <taxon>Actinomycetes</taxon>
        <taxon>Kitasatosporales</taxon>
        <taxon>Streptomycetaceae</taxon>
        <taxon>Streptomyces</taxon>
    </lineage>
</organism>
<name>A0A7H0I2Y7_9ACTN</name>
<dbReference type="RefSeq" id="WP_187744205.1">
    <property type="nucleotide sequence ID" value="NZ_CP060825.1"/>
</dbReference>
<dbReference type="Proteomes" id="UP000516230">
    <property type="component" value="Chromosome"/>
</dbReference>
<reference evidence="1 2" key="1">
    <citation type="submission" date="2020-08" db="EMBL/GenBank/DDBJ databases">
        <title>A novel species.</title>
        <authorList>
            <person name="Gao J."/>
        </authorList>
    </citation>
    <scope>NUCLEOTIDE SEQUENCE [LARGE SCALE GENOMIC DNA]</scope>
    <source>
        <strain evidence="1 2">CRPJ-33</strain>
    </source>
</reference>
<dbReference type="KEGG" id="sgj:IAG43_32505"/>
<sequence>MRTPTIPGLSPSVLAAIARIERRRWWPGDAGVAFARWRALAYRPGPWVLYTVTDGGACPCCDPLGGTDGRLLLEQLCLGLPPGPARALRAALAPVDARFLARTLPDPFASPHDPWWQRRIETA</sequence>
<evidence type="ECO:0000313" key="1">
    <source>
        <dbReference type="EMBL" id="QNP67153.1"/>
    </source>
</evidence>
<gene>
    <name evidence="1" type="ORF">IAG43_32505</name>
</gene>
<accession>A0A7H0I2Y7</accession>
<dbReference type="EMBL" id="CP060825">
    <property type="protein sequence ID" value="QNP67153.1"/>
    <property type="molecule type" value="Genomic_DNA"/>
</dbReference>